<feature type="region of interest" description="Disordered" evidence="1">
    <location>
        <begin position="104"/>
        <end position="175"/>
    </location>
</feature>
<accession>A0A7W9UXL1</accession>
<dbReference type="EMBL" id="JACHJL010000004">
    <property type="protein sequence ID" value="MBB5934980.1"/>
    <property type="molecule type" value="Genomic_DNA"/>
</dbReference>
<protein>
    <submittedName>
        <fullName evidence="2">Uncharacterized protein</fullName>
    </submittedName>
</protein>
<sequence length="175" mass="19104">MTGRARQIAGRTPTHTTRSATDAGRLLPWTTLEGKSCYVMGDGTGYISRVADTVEGLQLEMAAELLAHAADLLADNRASSVQRDRMTEALRDVVRIATAGAPAFRLRSGKKRRPGTPAEAPPSTDKSKRPRGRNTAIRYICNPVHRSPSRTPRAPPSRRAEWISRGRMGRGASSW</sequence>
<dbReference type="AlphaFoldDB" id="A0A7W9UXL1"/>
<name>A0A7W9UXL1_9ACTN</name>
<organism evidence="2 3">
    <name type="scientific">Streptomyces zagrosensis</name>
    <dbReference type="NCBI Taxonomy" id="1042984"/>
    <lineage>
        <taxon>Bacteria</taxon>
        <taxon>Bacillati</taxon>
        <taxon>Actinomycetota</taxon>
        <taxon>Actinomycetes</taxon>
        <taxon>Kitasatosporales</taxon>
        <taxon>Streptomycetaceae</taxon>
        <taxon>Streptomyces</taxon>
    </lineage>
</organism>
<dbReference type="Proteomes" id="UP000588098">
    <property type="component" value="Unassembled WGS sequence"/>
</dbReference>
<gene>
    <name evidence="2" type="ORF">FHS42_002030</name>
</gene>
<evidence type="ECO:0000313" key="3">
    <source>
        <dbReference type="Proteomes" id="UP000588098"/>
    </source>
</evidence>
<keyword evidence="3" id="KW-1185">Reference proteome</keyword>
<proteinExistence type="predicted"/>
<evidence type="ECO:0000313" key="2">
    <source>
        <dbReference type="EMBL" id="MBB5934980.1"/>
    </source>
</evidence>
<reference evidence="2 3" key="1">
    <citation type="submission" date="2020-08" db="EMBL/GenBank/DDBJ databases">
        <title>Genomic Encyclopedia of Type Strains, Phase III (KMG-III): the genomes of soil and plant-associated and newly described type strains.</title>
        <authorList>
            <person name="Whitman W."/>
        </authorList>
    </citation>
    <scope>NUCLEOTIDE SEQUENCE [LARGE SCALE GENOMIC DNA]</scope>
    <source>
        <strain evidence="2 3">CECT 8305</strain>
    </source>
</reference>
<comment type="caution">
    <text evidence="2">The sequence shown here is derived from an EMBL/GenBank/DDBJ whole genome shotgun (WGS) entry which is preliminary data.</text>
</comment>
<evidence type="ECO:0000256" key="1">
    <source>
        <dbReference type="SAM" id="MobiDB-lite"/>
    </source>
</evidence>
<dbReference type="RefSeq" id="WP_312866805.1">
    <property type="nucleotide sequence ID" value="NZ_JACHJL010000004.1"/>
</dbReference>